<dbReference type="AlphaFoldDB" id="A0A923MYU0"/>
<dbReference type="EMBL" id="JACRUL010000005">
    <property type="protein sequence ID" value="MBC5843645.1"/>
    <property type="molecule type" value="Genomic_DNA"/>
</dbReference>
<dbReference type="Proteomes" id="UP000641454">
    <property type="component" value="Unassembled WGS sequence"/>
</dbReference>
<comment type="caution">
    <text evidence="1">The sequence shown here is derived from an EMBL/GenBank/DDBJ whole genome shotgun (WGS) entry which is preliminary data.</text>
</comment>
<dbReference type="InterPro" id="IPR016888">
    <property type="entry name" value="UCP028498"/>
</dbReference>
<name>A0A923MYU0_9FLAO</name>
<evidence type="ECO:0000313" key="1">
    <source>
        <dbReference type="EMBL" id="MBC5843645.1"/>
    </source>
</evidence>
<keyword evidence="2" id="KW-1185">Reference proteome</keyword>
<dbReference type="RefSeq" id="WP_187017314.1">
    <property type="nucleotide sequence ID" value="NZ_JACRUK010000005.1"/>
</dbReference>
<gene>
    <name evidence="1" type="ORF">H8R25_04230</name>
</gene>
<organism evidence="1 2">
    <name type="scientific">Flavobacterium muglaense</name>
    <dbReference type="NCBI Taxonomy" id="2764716"/>
    <lineage>
        <taxon>Bacteria</taxon>
        <taxon>Pseudomonadati</taxon>
        <taxon>Bacteroidota</taxon>
        <taxon>Flavobacteriia</taxon>
        <taxon>Flavobacteriales</taxon>
        <taxon>Flavobacteriaceae</taxon>
        <taxon>Flavobacterium</taxon>
    </lineage>
</organism>
<evidence type="ECO:0000313" key="2">
    <source>
        <dbReference type="Proteomes" id="UP000641454"/>
    </source>
</evidence>
<reference evidence="1 2" key="1">
    <citation type="submission" date="2020-08" db="EMBL/GenBank/DDBJ databases">
        <title>Description of novel Flavobacterium F-392 isolate.</title>
        <authorList>
            <person name="Saticioglu I.B."/>
            <person name="Duman M."/>
            <person name="Altun S."/>
        </authorList>
    </citation>
    <scope>NUCLEOTIDE SEQUENCE [LARGE SCALE GENOMIC DNA]</scope>
    <source>
        <strain evidence="1 2">F-392</strain>
    </source>
</reference>
<accession>A0A923MYU0</accession>
<protein>
    <submittedName>
        <fullName evidence="1">DUF2255 family protein</fullName>
    </submittedName>
</protein>
<proteinExistence type="predicted"/>
<dbReference type="Pfam" id="PF10012">
    <property type="entry name" value="DUF2255"/>
    <property type="match status" value="1"/>
</dbReference>
<sequence>MKNNTAVAFINSNNLIGLKAGKARASFLEIWMVTIDNRIFARSWGFAEKSWYATFLNDKLGQIKCGDNIFQIEAKIPTDLEDIKDKMNNQYLEKYDHGDNSIYAHGIIQEAHIAKTMEFVVVE</sequence>